<evidence type="ECO:0000313" key="3">
    <source>
        <dbReference type="Proteomes" id="UP000784294"/>
    </source>
</evidence>
<evidence type="ECO:0000313" key="2">
    <source>
        <dbReference type="EMBL" id="VEL18360.1"/>
    </source>
</evidence>
<name>A0A448WRG3_9PLAT</name>
<dbReference type="OrthoDB" id="10035043at2759"/>
<comment type="caution">
    <text evidence="2">The sequence shown here is derived from an EMBL/GenBank/DDBJ whole genome shotgun (WGS) entry which is preliminary data.</text>
</comment>
<accession>A0A448WRG3</accession>
<keyword evidence="1" id="KW-1133">Transmembrane helix</keyword>
<dbReference type="EMBL" id="CAAALY010036680">
    <property type="protein sequence ID" value="VEL18360.1"/>
    <property type="molecule type" value="Genomic_DNA"/>
</dbReference>
<feature type="transmembrane region" description="Helical" evidence="1">
    <location>
        <begin position="92"/>
        <end position="112"/>
    </location>
</feature>
<sequence>MLIKSYERVSSFYALPLHLLQFVLTGLAPFPFLESLSRLLFKATLDPSKDLSLPTVIQAKYFPTPSSGSRFKFDLLGWLSGRITANTWCQKAIILAFCFLGLQFSYLIWGILQVCVMQ</sequence>
<keyword evidence="3" id="KW-1185">Reference proteome</keyword>
<organism evidence="2 3">
    <name type="scientific">Protopolystoma xenopodis</name>
    <dbReference type="NCBI Taxonomy" id="117903"/>
    <lineage>
        <taxon>Eukaryota</taxon>
        <taxon>Metazoa</taxon>
        <taxon>Spiralia</taxon>
        <taxon>Lophotrochozoa</taxon>
        <taxon>Platyhelminthes</taxon>
        <taxon>Monogenea</taxon>
        <taxon>Polyopisthocotylea</taxon>
        <taxon>Polystomatidea</taxon>
        <taxon>Polystomatidae</taxon>
        <taxon>Protopolystoma</taxon>
    </lineage>
</organism>
<proteinExistence type="predicted"/>
<keyword evidence="1" id="KW-0812">Transmembrane</keyword>
<dbReference type="AlphaFoldDB" id="A0A448WRG3"/>
<reference evidence="2" key="1">
    <citation type="submission" date="2018-11" db="EMBL/GenBank/DDBJ databases">
        <authorList>
            <consortium name="Pathogen Informatics"/>
        </authorList>
    </citation>
    <scope>NUCLEOTIDE SEQUENCE</scope>
</reference>
<protein>
    <submittedName>
        <fullName evidence="2">Uncharacterized protein</fullName>
    </submittedName>
</protein>
<keyword evidence="1" id="KW-0472">Membrane</keyword>
<evidence type="ECO:0000256" key="1">
    <source>
        <dbReference type="SAM" id="Phobius"/>
    </source>
</evidence>
<dbReference type="Proteomes" id="UP000784294">
    <property type="component" value="Unassembled WGS sequence"/>
</dbReference>
<gene>
    <name evidence="2" type="ORF">PXEA_LOCUS11800</name>
</gene>